<accession>A0A4Q7N722</accession>
<evidence type="ECO:0000256" key="2">
    <source>
        <dbReference type="SAM" id="SignalP"/>
    </source>
</evidence>
<dbReference type="PANTHER" id="PTHR42928">
    <property type="entry name" value="TRICARBOXYLATE-BINDING PROTEIN"/>
    <property type="match status" value="1"/>
</dbReference>
<gene>
    <name evidence="3" type="ORF">EV675_5905</name>
</gene>
<organism evidence="3 4">
    <name type="scientific">Pigmentiphaga kullae</name>
    <dbReference type="NCBI Taxonomy" id="151784"/>
    <lineage>
        <taxon>Bacteria</taxon>
        <taxon>Pseudomonadati</taxon>
        <taxon>Pseudomonadota</taxon>
        <taxon>Betaproteobacteria</taxon>
        <taxon>Burkholderiales</taxon>
        <taxon>Alcaligenaceae</taxon>
        <taxon>Pigmentiphaga</taxon>
    </lineage>
</organism>
<name>A0A4Q7N722_9BURK</name>
<comment type="similarity">
    <text evidence="1">Belongs to the UPF0065 (bug) family.</text>
</comment>
<keyword evidence="3" id="KW-0675">Receptor</keyword>
<dbReference type="PIRSF" id="PIRSF017082">
    <property type="entry name" value="YflP"/>
    <property type="match status" value="1"/>
</dbReference>
<keyword evidence="2" id="KW-0732">Signal</keyword>
<dbReference type="Gene3D" id="3.40.190.10">
    <property type="entry name" value="Periplasmic binding protein-like II"/>
    <property type="match status" value="1"/>
</dbReference>
<dbReference type="EMBL" id="SGXC01000004">
    <property type="protein sequence ID" value="RZS77177.1"/>
    <property type="molecule type" value="Genomic_DNA"/>
</dbReference>
<dbReference type="CDD" id="cd07012">
    <property type="entry name" value="PBP2_Bug_TTT"/>
    <property type="match status" value="1"/>
</dbReference>
<feature type="signal peptide" evidence="2">
    <location>
        <begin position="1"/>
        <end position="34"/>
    </location>
</feature>
<dbReference type="SUPFAM" id="SSF53850">
    <property type="entry name" value="Periplasmic binding protein-like II"/>
    <property type="match status" value="1"/>
</dbReference>
<dbReference type="PANTHER" id="PTHR42928:SF5">
    <property type="entry name" value="BLR1237 PROTEIN"/>
    <property type="match status" value="1"/>
</dbReference>
<evidence type="ECO:0000313" key="3">
    <source>
        <dbReference type="EMBL" id="RZS77177.1"/>
    </source>
</evidence>
<evidence type="ECO:0000256" key="1">
    <source>
        <dbReference type="ARBA" id="ARBA00006987"/>
    </source>
</evidence>
<proteinExistence type="inferred from homology"/>
<reference evidence="3 4" key="1">
    <citation type="submission" date="2019-02" db="EMBL/GenBank/DDBJ databases">
        <title>Genomic Encyclopedia of Type Strains, Phase IV (KMG-IV): sequencing the most valuable type-strain genomes for metagenomic binning, comparative biology and taxonomic classification.</title>
        <authorList>
            <person name="Goeker M."/>
        </authorList>
    </citation>
    <scope>NUCLEOTIDE SEQUENCE [LARGE SCALE GENOMIC DNA]</scope>
    <source>
        <strain evidence="3 4">K24</strain>
    </source>
</reference>
<dbReference type="InterPro" id="IPR042100">
    <property type="entry name" value="Bug_dom1"/>
</dbReference>
<comment type="caution">
    <text evidence="3">The sequence shown here is derived from an EMBL/GenBank/DDBJ whole genome shotgun (WGS) entry which is preliminary data.</text>
</comment>
<keyword evidence="4" id="KW-1185">Reference proteome</keyword>
<protein>
    <submittedName>
        <fullName evidence="3">Tripartite-type tricarboxylate transporter receptor subunit TctC</fullName>
    </submittedName>
</protein>
<dbReference type="InterPro" id="IPR005064">
    <property type="entry name" value="BUG"/>
</dbReference>
<dbReference type="RefSeq" id="WP_130362217.1">
    <property type="nucleotide sequence ID" value="NZ_SGXC01000004.1"/>
</dbReference>
<dbReference type="OrthoDB" id="8881748at2"/>
<feature type="chain" id="PRO_5020740426" evidence="2">
    <location>
        <begin position="35"/>
        <end position="340"/>
    </location>
</feature>
<dbReference type="Proteomes" id="UP000292445">
    <property type="component" value="Unassembled WGS sequence"/>
</dbReference>
<dbReference type="Gene3D" id="3.40.190.150">
    <property type="entry name" value="Bordetella uptake gene, domain 1"/>
    <property type="match status" value="1"/>
</dbReference>
<dbReference type="Pfam" id="PF03401">
    <property type="entry name" value="TctC"/>
    <property type="match status" value="1"/>
</dbReference>
<dbReference type="AlphaFoldDB" id="A0A4Q7N722"/>
<evidence type="ECO:0000313" key="4">
    <source>
        <dbReference type="Proteomes" id="UP000292445"/>
    </source>
</evidence>
<sequence>MSCIRRGWQARARVAARGLAAVALALFSTTAAQAQPSGASGFPARPVRIIPYGPGGSPIDLLARAYAEQLRQAWGQPVVVDPKPGASGILAADAVAKAPPDGYTLLITLQTTHINNPILHDKLPYDAARDFQPLSQLAIGSGPVLVAAASAPYSNLAELAAYAKKHPSLTYGTWGTGTIAHLFGELLRHEAIPGLIHVPYKTESIAHQDMEAGRLDLAWANPGTARNMSQAGKMKVLGVPGRQRAPILAAVPTFLEQGFKGFELEGWIGAYAPAGIPPAVRDRLVASLQAATRTDDVRTRIVDIGFQPVANRPDEFTANARADYARFKQLVDAAGVTLKN</sequence>